<dbReference type="PANTHER" id="PTHR46888">
    <property type="entry name" value="ZINC KNUCKLE DOMAINCONTAINING PROTEIN-RELATED"/>
    <property type="match status" value="1"/>
</dbReference>
<dbReference type="Gene3D" id="1.10.4020.10">
    <property type="entry name" value="DNA breaking-rejoining enzymes"/>
    <property type="match status" value="1"/>
</dbReference>
<dbReference type="GO" id="GO:0003676">
    <property type="term" value="F:nucleic acid binding"/>
    <property type="evidence" value="ECO:0007669"/>
    <property type="project" value="InterPro"/>
</dbReference>
<sequence length="303" mass="34553">MREAQRRADRDAMERKLQILERGPSFFVSNHKGAGPITVRTPAGQAKAPKLPDFKEGRDDMESYLHRFERFAKINAWPKENWAVHLSVLLSAKALDTYNRLDDHESTDYDSVKRALLKSRPEVGERIGQFKTRLETYLDRWIELSERNKSSVDDWRDLILYEQIINACGRELRTFLKERNPKRCSELVTLAEQYIEAHGEKNQFSKSGAATFSPSEKLKSESTGEVMAKMSCHSCGKSGHLAQHCFKRGAPKNPSQLRCDHCNKLGHTEDRCWNLKKAATTVVLGDCNGQSNPSIQEALWSKS</sequence>
<dbReference type="PANTHER" id="PTHR46888:SF1">
    <property type="entry name" value="RIBONUCLEASE H"/>
    <property type="match status" value="1"/>
</dbReference>
<comment type="caution">
    <text evidence="3">The sequence shown here is derived from an EMBL/GenBank/DDBJ whole genome shotgun (WGS) entry which is preliminary data.</text>
</comment>
<proteinExistence type="predicted"/>
<dbReference type="SUPFAM" id="SSF47353">
    <property type="entry name" value="Retrovirus capsid dimerization domain-like"/>
    <property type="match status" value="1"/>
</dbReference>
<evidence type="ECO:0000313" key="4">
    <source>
        <dbReference type="Proteomes" id="UP001283361"/>
    </source>
</evidence>
<dbReference type="GO" id="GO:0008270">
    <property type="term" value="F:zinc ion binding"/>
    <property type="evidence" value="ECO:0007669"/>
    <property type="project" value="UniProtKB-KW"/>
</dbReference>
<feature type="domain" description="CCHC-type" evidence="2">
    <location>
        <begin position="232"/>
        <end position="245"/>
    </location>
</feature>
<keyword evidence="4" id="KW-1185">Reference proteome</keyword>
<name>A0AAE0YTL1_9GAST</name>
<dbReference type="SMART" id="SM00343">
    <property type="entry name" value="ZnF_C2HC"/>
    <property type="match status" value="2"/>
</dbReference>
<dbReference type="SUPFAM" id="SSF57756">
    <property type="entry name" value="Retrovirus zinc finger-like domains"/>
    <property type="match status" value="1"/>
</dbReference>
<dbReference type="AlphaFoldDB" id="A0AAE0YTL1"/>
<dbReference type="InterPro" id="IPR038269">
    <property type="entry name" value="SCAN_sf"/>
</dbReference>
<dbReference type="Gene3D" id="4.10.60.10">
    <property type="entry name" value="Zinc finger, CCHC-type"/>
    <property type="match status" value="1"/>
</dbReference>
<evidence type="ECO:0000313" key="3">
    <source>
        <dbReference type="EMBL" id="KAK3756531.1"/>
    </source>
</evidence>
<reference evidence="3" key="1">
    <citation type="journal article" date="2023" name="G3 (Bethesda)">
        <title>A reference genome for the long-term kleptoplast-retaining sea slug Elysia crispata morphotype clarki.</title>
        <authorList>
            <person name="Eastman K.E."/>
            <person name="Pendleton A.L."/>
            <person name="Shaikh M.A."/>
            <person name="Suttiyut T."/>
            <person name="Ogas R."/>
            <person name="Tomko P."/>
            <person name="Gavelis G."/>
            <person name="Widhalm J.R."/>
            <person name="Wisecaver J.H."/>
        </authorList>
    </citation>
    <scope>NUCLEOTIDE SEQUENCE</scope>
    <source>
        <strain evidence="3">ECLA1</strain>
    </source>
</reference>
<dbReference type="PROSITE" id="PS50158">
    <property type="entry name" value="ZF_CCHC"/>
    <property type="match status" value="1"/>
</dbReference>
<dbReference type="EMBL" id="JAWDGP010005499">
    <property type="protein sequence ID" value="KAK3756531.1"/>
    <property type="molecule type" value="Genomic_DNA"/>
</dbReference>
<evidence type="ECO:0000256" key="1">
    <source>
        <dbReference type="PROSITE-ProRule" id="PRU00047"/>
    </source>
</evidence>
<evidence type="ECO:0000259" key="2">
    <source>
        <dbReference type="PROSITE" id="PS50158"/>
    </source>
</evidence>
<keyword evidence="1" id="KW-0863">Zinc-finger</keyword>
<accession>A0AAE0YTL1</accession>
<dbReference type="Proteomes" id="UP001283361">
    <property type="component" value="Unassembled WGS sequence"/>
</dbReference>
<dbReference type="InterPro" id="IPR036875">
    <property type="entry name" value="Znf_CCHC_sf"/>
</dbReference>
<keyword evidence="1" id="KW-0862">Zinc</keyword>
<gene>
    <name evidence="3" type="ORF">RRG08_061591</name>
</gene>
<dbReference type="InterPro" id="IPR001878">
    <property type="entry name" value="Znf_CCHC"/>
</dbReference>
<protein>
    <recommendedName>
        <fullName evidence="2">CCHC-type domain-containing protein</fullName>
    </recommendedName>
</protein>
<organism evidence="3 4">
    <name type="scientific">Elysia crispata</name>
    <name type="common">lettuce slug</name>
    <dbReference type="NCBI Taxonomy" id="231223"/>
    <lineage>
        <taxon>Eukaryota</taxon>
        <taxon>Metazoa</taxon>
        <taxon>Spiralia</taxon>
        <taxon>Lophotrochozoa</taxon>
        <taxon>Mollusca</taxon>
        <taxon>Gastropoda</taxon>
        <taxon>Heterobranchia</taxon>
        <taxon>Euthyneura</taxon>
        <taxon>Panpulmonata</taxon>
        <taxon>Sacoglossa</taxon>
        <taxon>Placobranchoidea</taxon>
        <taxon>Plakobranchidae</taxon>
        <taxon>Elysia</taxon>
    </lineage>
</organism>
<keyword evidence="1" id="KW-0479">Metal-binding</keyword>